<comment type="subcellular location">
    <subcellularLocation>
        <location evidence="5">Cytoplasm</location>
    </subcellularLocation>
</comment>
<keyword evidence="3 5" id="KW-0698">rRNA processing</keyword>
<dbReference type="Proteomes" id="UP001596175">
    <property type="component" value="Unassembled WGS sequence"/>
</dbReference>
<keyword evidence="9" id="KW-1185">Reference proteome</keyword>
<keyword evidence="2 5" id="KW-0690">Ribosome biogenesis</keyword>
<comment type="domain">
    <text evidence="5">The PRC barrel domain binds ribosomal protein uS19.</text>
</comment>
<keyword evidence="1 5" id="KW-0963">Cytoplasm</keyword>
<dbReference type="Gene3D" id="2.40.30.60">
    <property type="entry name" value="RimM"/>
    <property type="match status" value="1"/>
</dbReference>
<dbReference type="RefSeq" id="WP_378022501.1">
    <property type="nucleotide sequence ID" value="NZ_JBHSKG010000010.1"/>
</dbReference>
<dbReference type="InterPro" id="IPR056792">
    <property type="entry name" value="PRC_RimM"/>
</dbReference>
<dbReference type="InterPro" id="IPR011961">
    <property type="entry name" value="RimM"/>
</dbReference>
<comment type="caution">
    <text evidence="8">The sequence shown here is derived from an EMBL/GenBank/DDBJ whole genome shotgun (WGS) entry which is preliminary data.</text>
</comment>
<evidence type="ECO:0000259" key="6">
    <source>
        <dbReference type="Pfam" id="PF01782"/>
    </source>
</evidence>
<keyword evidence="4 5" id="KW-0143">Chaperone</keyword>
<dbReference type="EMBL" id="JBHSKG010000010">
    <property type="protein sequence ID" value="MFC5140334.1"/>
    <property type="molecule type" value="Genomic_DNA"/>
</dbReference>
<protein>
    <recommendedName>
        <fullName evidence="5">Ribosome maturation factor RimM</fullName>
    </recommendedName>
</protein>
<dbReference type="HAMAP" id="MF_00014">
    <property type="entry name" value="Ribosome_mat_RimM"/>
    <property type="match status" value="1"/>
</dbReference>
<feature type="domain" description="RimM N-terminal" evidence="6">
    <location>
        <begin position="13"/>
        <end position="93"/>
    </location>
</feature>
<evidence type="ECO:0000256" key="1">
    <source>
        <dbReference type="ARBA" id="ARBA00022490"/>
    </source>
</evidence>
<dbReference type="SUPFAM" id="SSF50346">
    <property type="entry name" value="PRC-barrel domain"/>
    <property type="match status" value="1"/>
</dbReference>
<feature type="domain" description="Ribosome maturation factor RimM PRC barrel" evidence="7">
    <location>
        <begin position="108"/>
        <end position="175"/>
    </location>
</feature>
<comment type="subunit">
    <text evidence="5">Binds ribosomal protein uS19.</text>
</comment>
<evidence type="ECO:0000313" key="8">
    <source>
        <dbReference type="EMBL" id="MFC5140334.1"/>
    </source>
</evidence>
<dbReference type="InterPro" id="IPR002676">
    <property type="entry name" value="RimM_N"/>
</dbReference>
<comment type="similarity">
    <text evidence="5">Belongs to the RimM family.</text>
</comment>
<comment type="function">
    <text evidence="5">An accessory protein needed during the final step in the assembly of 30S ribosomal subunit, possibly for assembly of the head region. Essential for efficient processing of 16S rRNA. May be needed both before and after RbfA during the maturation of 16S rRNA. It has affinity for free ribosomal 30S subunits but not for 70S ribosomes.</text>
</comment>
<dbReference type="InterPro" id="IPR009000">
    <property type="entry name" value="Transl_B-barrel_sf"/>
</dbReference>
<evidence type="ECO:0000256" key="3">
    <source>
        <dbReference type="ARBA" id="ARBA00022552"/>
    </source>
</evidence>
<name>A0ABV9ZIV0_9PSEU</name>
<dbReference type="InterPro" id="IPR011033">
    <property type="entry name" value="PRC_barrel-like_sf"/>
</dbReference>
<gene>
    <name evidence="5 8" type="primary">rimM</name>
    <name evidence="8" type="ORF">ACFPK1_18995</name>
</gene>
<dbReference type="PANTHER" id="PTHR33692:SF1">
    <property type="entry name" value="RIBOSOME MATURATION FACTOR RIMM"/>
    <property type="match status" value="1"/>
</dbReference>
<proteinExistence type="inferred from homology"/>
<dbReference type="InterPro" id="IPR036976">
    <property type="entry name" value="RimM_N_sf"/>
</dbReference>
<organism evidence="8 9">
    <name type="scientific">Actinomycetospora rhizophila</name>
    <dbReference type="NCBI Taxonomy" id="1416876"/>
    <lineage>
        <taxon>Bacteria</taxon>
        <taxon>Bacillati</taxon>
        <taxon>Actinomycetota</taxon>
        <taxon>Actinomycetes</taxon>
        <taxon>Pseudonocardiales</taxon>
        <taxon>Pseudonocardiaceae</taxon>
        <taxon>Actinomycetospora</taxon>
    </lineage>
</organism>
<dbReference type="NCBIfam" id="TIGR02273">
    <property type="entry name" value="16S_RimM"/>
    <property type="match status" value="1"/>
</dbReference>
<sequence>MTPGPHDQADERVVGRVVKAHGLRGELVVEPRTDNVEARFAPGTVLTVRGSRALRQVTIGAARRHGDRLLVTVEEVGDRDAAEALRTAELTAPALAEAPEDPDEFHDHQLEGLAVVLADGTAVGTVTAVLHGAGGELLAVARTEGGELLVPFVAAIVPEVDVAGGRLVLDPPEGLLDPAD</sequence>
<evidence type="ECO:0000256" key="4">
    <source>
        <dbReference type="ARBA" id="ARBA00023186"/>
    </source>
</evidence>
<evidence type="ECO:0000256" key="5">
    <source>
        <dbReference type="HAMAP-Rule" id="MF_00014"/>
    </source>
</evidence>
<dbReference type="PANTHER" id="PTHR33692">
    <property type="entry name" value="RIBOSOME MATURATION FACTOR RIMM"/>
    <property type="match status" value="1"/>
</dbReference>
<accession>A0ABV9ZIV0</accession>
<evidence type="ECO:0000256" key="2">
    <source>
        <dbReference type="ARBA" id="ARBA00022517"/>
    </source>
</evidence>
<dbReference type="Gene3D" id="2.30.30.240">
    <property type="entry name" value="PRC-barrel domain"/>
    <property type="match status" value="1"/>
</dbReference>
<reference evidence="9" key="1">
    <citation type="journal article" date="2019" name="Int. J. Syst. Evol. Microbiol.">
        <title>The Global Catalogue of Microorganisms (GCM) 10K type strain sequencing project: providing services to taxonomists for standard genome sequencing and annotation.</title>
        <authorList>
            <consortium name="The Broad Institute Genomics Platform"/>
            <consortium name="The Broad Institute Genome Sequencing Center for Infectious Disease"/>
            <person name="Wu L."/>
            <person name="Ma J."/>
        </authorList>
    </citation>
    <scope>NUCLEOTIDE SEQUENCE [LARGE SCALE GENOMIC DNA]</scope>
    <source>
        <strain evidence="9">XZYJ18</strain>
    </source>
</reference>
<dbReference type="Pfam" id="PF01782">
    <property type="entry name" value="RimM"/>
    <property type="match status" value="1"/>
</dbReference>
<evidence type="ECO:0000259" key="7">
    <source>
        <dbReference type="Pfam" id="PF24986"/>
    </source>
</evidence>
<evidence type="ECO:0000313" key="9">
    <source>
        <dbReference type="Proteomes" id="UP001596175"/>
    </source>
</evidence>
<dbReference type="Pfam" id="PF24986">
    <property type="entry name" value="PRC_RimM"/>
    <property type="match status" value="1"/>
</dbReference>
<dbReference type="SUPFAM" id="SSF50447">
    <property type="entry name" value="Translation proteins"/>
    <property type="match status" value="1"/>
</dbReference>